<sequence>MTQSRCDRVGKSTDVDERTESERYRLLASQQRRLALEHLAEQTAPVELSALASAIVTRAADLDHEDVERVTVSLHHVHLPMLDQFGVLEYDANATRIESCPSPADVRALTTL</sequence>
<organism evidence="2 3">
    <name type="scientific">Haloarchaeobius amylolyticus</name>
    <dbReference type="NCBI Taxonomy" id="1198296"/>
    <lineage>
        <taxon>Archaea</taxon>
        <taxon>Methanobacteriati</taxon>
        <taxon>Methanobacteriota</taxon>
        <taxon>Stenosarchaea group</taxon>
        <taxon>Halobacteria</taxon>
        <taxon>Halobacteriales</taxon>
        <taxon>Halorubellaceae</taxon>
        <taxon>Haloarchaeobius</taxon>
    </lineage>
</organism>
<keyword evidence="3" id="KW-1185">Reference proteome</keyword>
<feature type="domain" description="DUF7344" evidence="1">
    <location>
        <begin position="24"/>
        <end position="97"/>
    </location>
</feature>
<evidence type="ECO:0000259" key="1">
    <source>
        <dbReference type="Pfam" id="PF24035"/>
    </source>
</evidence>
<dbReference type="EMBL" id="JBHUDI010000009">
    <property type="protein sequence ID" value="MFD1564723.1"/>
    <property type="molecule type" value="Genomic_DNA"/>
</dbReference>
<accession>A0ABD6BI22</accession>
<protein>
    <recommendedName>
        <fullName evidence="1">DUF7344 domain-containing protein</fullName>
    </recommendedName>
</protein>
<dbReference type="Pfam" id="PF24035">
    <property type="entry name" value="DUF7344"/>
    <property type="match status" value="1"/>
</dbReference>
<name>A0ABD6BI22_9EURY</name>
<comment type="caution">
    <text evidence="2">The sequence shown here is derived from an EMBL/GenBank/DDBJ whole genome shotgun (WGS) entry which is preliminary data.</text>
</comment>
<evidence type="ECO:0000313" key="3">
    <source>
        <dbReference type="Proteomes" id="UP001597076"/>
    </source>
</evidence>
<proteinExistence type="predicted"/>
<gene>
    <name evidence="2" type="ORF">ACFR99_14370</name>
</gene>
<evidence type="ECO:0000313" key="2">
    <source>
        <dbReference type="EMBL" id="MFD1564723.1"/>
    </source>
</evidence>
<reference evidence="2 3" key="1">
    <citation type="journal article" date="2019" name="Int. J. Syst. Evol. Microbiol.">
        <title>The Global Catalogue of Microorganisms (GCM) 10K type strain sequencing project: providing services to taxonomists for standard genome sequencing and annotation.</title>
        <authorList>
            <consortium name="The Broad Institute Genomics Platform"/>
            <consortium name="The Broad Institute Genome Sequencing Center for Infectious Disease"/>
            <person name="Wu L."/>
            <person name="Ma J."/>
        </authorList>
    </citation>
    <scope>NUCLEOTIDE SEQUENCE [LARGE SCALE GENOMIC DNA]</scope>
    <source>
        <strain evidence="2 3">CGMCC 1.12230</strain>
    </source>
</reference>
<dbReference type="InterPro" id="IPR055768">
    <property type="entry name" value="DUF7344"/>
</dbReference>
<dbReference type="Proteomes" id="UP001597076">
    <property type="component" value="Unassembled WGS sequence"/>
</dbReference>
<dbReference type="RefSeq" id="WP_390288510.1">
    <property type="nucleotide sequence ID" value="NZ_JBHUDI010000009.1"/>
</dbReference>
<dbReference type="AlphaFoldDB" id="A0ABD6BI22"/>